<feature type="chain" id="PRO_5045111462" evidence="1">
    <location>
        <begin position="33"/>
        <end position="224"/>
    </location>
</feature>
<keyword evidence="3" id="KW-1185">Reference proteome</keyword>
<gene>
    <name evidence="2" type="ORF">M6B22_18950</name>
</gene>
<dbReference type="Proteomes" id="UP001164693">
    <property type="component" value="Chromosome"/>
</dbReference>
<proteinExistence type="predicted"/>
<dbReference type="RefSeq" id="WP_269443119.1">
    <property type="nucleotide sequence ID" value="NZ_CP097463.1"/>
</dbReference>
<dbReference type="PROSITE" id="PS51318">
    <property type="entry name" value="TAT"/>
    <property type="match status" value="1"/>
</dbReference>
<sequence length="224" mass="24187">MRTSSTRRTISLLAVVAVTGALAMTAAAPSNAATARAGNNLYVSFAGGDVIGSYDHTDTSDPNKRTNVDWTTTMFFKSNATINKVKGVLGSTYPDTGSTMRMYLNDGSGYAWDSDGGRKTPNGCNTIDKHIRLYADGDDRLYNPTDGYYVVGTTHYDYYESSGCGTYYGYSESVSNDIRTFFVGKGYSCAANAVGIGNSEPIRYDDGGSHIWQNDGNLHRCVIP</sequence>
<evidence type="ECO:0000256" key="1">
    <source>
        <dbReference type="SAM" id="SignalP"/>
    </source>
</evidence>
<reference evidence="2" key="1">
    <citation type="submission" date="2022-05" db="EMBL/GenBank/DDBJ databases">
        <title>Jatrophihabitans sp. SB3-54 whole genome sequence.</title>
        <authorList>
            <person name="Suh M.K."/>
            <person name="Eom M.K."/>
            <person name="Kim J.S."/>
            <person name="Kim H.S."/>
            <person name="Do H.E."/>
            <person name="Shin Y.K."/>
            <person name="Lee J.-S."/>
        </authorList>
    </citation>
    <scope>NUCLEOTIDE SEQUENCE</scope>
    <source>
        <strain evidence="2">SB3-54</strain>
    </source>
</reference>
<accession>A0ABY7JZ22</accession>
<dbReference type="InterPro" id="IPR006311">
    <property type="entry name" value="TAT_signal"/>
</dbReference>
<evidence type="ECO:0000313" key="2">
    <source>
        <dbReference type="EMBL" id="WAX56587.1"/>
    </source>
</evidence>
<name>A0ABY7JZ22_9ACTN</name>
<dbReference type="EMBL" id="CP097463">
    <property type="protein sequence ID" value="WAX56587.1"/>
    <property type="molecule type" value="Genomic_DNA"/>
</dbReference>
<keyword evidence="1" id="KW-0732">Signal</keyword>
<evidence type="ECO:0000313" key="3">
    <source>
        <dbReference type="Proteomes" id="UP001164693"/>
    </source>
</evidence>
<feature type="signal peptide" evidence="1">
    <location>
        <begin position="1"/>
        <end position="32"/>
    </location>
</feature>
<organism evidence="2 3">
    <name type="scientific">Jatrophihabitans cynanchi</name>
    <dbReference type="NCBI Taxonomy" id="2944128"/>
    <lineage>
        <taxon>Bacteria</taxon>
        <taxon>Bacillati</taxon>
        <taxon>Actinomycetota</taxon>
        <taxon>Actinomycetes</taxon>
        <taxon>Jatrophihabitantales</taxon>
        <taxon>Jatrophihabitantaceae</taxon>
        <taxon>Jatrophihabitans</taxon>
    </lineage>
</organism>
<protein>
    <submittedName>
        <fullName evidence="2">Uncharacterized protein</fullName>
    </submittedName>
</protein>